<protein>
    <submittedName>
        <fullName evidence="1">Uncharacterized protein</fullName>
    </submittedName>
</protein>
<proteinExistence type="predicted"/>
<reference evidence="1" key="1">
    <citation type="submission" date="2019-08" db="EMBL/GenBank/DDBJ databases">
        <authorList>
            <person name="Kucharzyk K."/>
            <person name="Murdoch R.W."/>
            <person name="Higgins S."/>
            <person name="Loffler F."/>
        </authorList>
    </citation>
    <scope>NUCLEOTIDE SEQUENCE</scope>
</reference>
<organism evidence="1">
    <name type="scientific">bioreactor metagenome</name>
    <dbReference type="NCBI Taxonomy" id="1076179"/>
    <lineage>
        <taxon>unclassified sequences</taxon>
        <taxon>metagenomes</taxon>
        <taxon>ecological metagenomes</taxon>
    </lineage>
</organism>
<accession>A0A645FRI1</accession>
<gene>
    <name evidence="1" type="ORF">SDC9_163665</name>
</gene>
<name>A0A645FRI1_9ZZZZ</name>
<evidence type="ECO:0000313" key="1">
    <source>
        <dbReference type="EMBL" id="MPN16326.1"/>
    </source>
</evidence>
<comment type="caution">
    <text evidence="1">The sequence shown here is derived from an EMBL/GenBank/DDBJ whole genome shotgun (WGS) entry which is preliminary data.</text>
</comment>
<dbReference type="EMBL" id="VSSQ01063260">
    <property type="protein sequence ID" value="MPN16326.1"/>
    <property type="molecule type" value="Genomic_DNA"/>
</dbReference>
<dbReference type="AlphaFoldDB" id="A0A645FRI1"/>
<sequence length="126" mass="14200">MAALIFNGYLDIGRALLGNADYGCGYGKAFQHIGYNAAAFIDYAFKFNISFSEDPGCFFGSPHSSYFLIKSKYHINISLRLKAIAYKMLYRFHYRYDLILVIQRPSPPDMIIFYGSGKGSLLPIGL</sequence>